<dbReference type="Gene3D" id="1.10.1220.10">
    <property type="entry name" value="Met repressor-like"/>
    <property type="match status" value="1"/>
</dbReference>
<dbReference type="EMBL" id="JACCBH010000001">
    <property type="protein sequence ID" value="NYD54089.1"/>
    <property type="molecule type" value="Genomic_DNA"/>
</dbReference>
<sequence length="123" mass="13883">MAAITIRNIPDEVVDALKARAKRNARSMEAEVREILSRTASGDESGLEASARERLGVRAWTIRGDEINAWIDAHPPTEEQLRAAREWAAELEADRENPILDDSLIDPWERAEQLARERAADRL</sequence>
<dbReference type="RefSeq" id="WP_179432128.1">
    <property type="nucleotide sequence ID" value="NZ_BAABLC010000001.1"/>
</dbReference>
<accession>A0A7Y9EUA4</accession>
<dbReference type="Proteomes" id="UP000552045">
    <property type="component" value="Unassembled WGS sequence"/>
</dbReference>
<organism evidence="2 3">
    <name type="scientific">Microbacterium pseudoresistens</name>
    <dbReference type="NCBI Taxonomy" id="640634"/>
    <lineage>
        <taxon>Bacteria</taxon>
        <taxon>Bacillati</taxon>
        <taxon>Actinomycetota</taxon>
        <taxon>Actinomycetes</taxon>
        <taxon>Micrococcales</taxon>
        <taxon>Microbacteriaceae</taxon>
        <taxon>Microbacterium</taxon>
    </lineage>
</organism>
<dbReference type="InterPro" id="IPR010985">
    <property type="entry name" value="Ribbon_hlx_hlx"/>
</dbReference>
<dbReference type="SUPFAM" id="SSF47598">
    <property type="entry name" value="Ribbon-helix-helix"/>
    <property type="match status" value="1"/>
</dbReference>
<protein>
    <submittedName>
        <fullName evidence="2">Plasmid stability protein</fullName>
    </submittedName>
</protein>
<feature type="domain" description="Antitoxin FitA-like ribbon-helix-helix" evidence="1">
    <location>
        <begin position="2"/>
        <end position="40"/>
    </location>
</feature>
<dbReference type="AlphaFoldDB" id="A0A7Y9EUA4"/>
<keyword evidence="3" id="KW-1185">Reference proteome</keyword>
<gene>
    <name evidence="2" type="ORF">BKA02_001144</name>
</gene>
<dbReference type="Pfam" id="PF22513">
    <property type="entry name" value="FitA-like_RHH"/>
    <property type="match status" value="1"/>
</dbReference>
<dbReference type="GO" id="GO:0006355">
    <property type="term" value="P:regulation of DNA-templated transcription"/>
    <property type="evidence" value="ECO:0007669"/>
    <property type="project" value="InterPro"/>
</dbReference>
<comment type="caution">
    <text evidence="2">The sequence shown here is derived from an EMBL/GenBank/DDBJ whole genome shotgun (WGS) entry which is preliminary data.</text>
</comment>
<evidence type="ECO:0000259" key="1">
    <source>
        <dbReference type="Pfam" id="PF22513"/>
    </source>
</evidence>
<dbReference type="InterPro" id="IPR053853">
    <property type="entry name" value="FitA-like_RHH"/>
</dbReference>
<name>A0A7Y9EUA4_9MICO</name>
<evidence type="ECO:0000313" key="3">
    <source>
        <dbReference type="Proteomes" id="UP000552045"/>
    </source>
</evidence>
<dbReference type="InterPro" id="IPR013321">
    <property type="entry name" value="Arc_rbn_hlx_hlx"/>
</dbReference>
<reference evidence="2 3" key="1">
    <citation type="submission" date="2020-07" db="EMBL/GenBank/DDBJ databases">
        <title>Sequencing the genomes of 1000 actinobacteria strains.</title>
        <authorList>
            <person name="Klenk H.-P."/>
        </authorList>
    </citation>
    <scope>NUCLEOTIDE SEQUENCE [LARGE SCALE GENOMIC DNA]</scope>
    <source>
        <strain evidence="2 3">DSM 22185</strain>
    </source>
</reference>
<proteinExistence type="predicted"/>
<evidence type="ECO:0000313" key="2">
    <source>
        <dbReference type="EMBL" id="NYD54089.1"/>
    </source>
</evidence>